<feature type="domain" description="CCHC-type" evidence="10">
    <location>
        <begin position="300"/>
        <end position="316"/>
    </location>
</feature>
<dbReference type="GO" id="GO:0008270">
    <property type="term" value="F:zinc ion binding"/>
    <property type="evidence" value="ECO:0007669"/>
    <property type="project" value="UniProtKB-KW"/>
</dbReference>
<dbReference type="Gene3D" id="4.10.60.10">
    <property type="entry name" value="Zinc finger, CCHC-type"/>
    <property type="match status" value="1"/>
</dbReference>
<feature type="coiled-coil region" evidence="8">
    <location>
        <begin position="1168"/>
        <end position="1203"/>
    </location>
</feature>
<dbReference type="InterPro" id="IPR001878">
    <property type="entry name" value="Znf_CCHC"/>
</dbReference>
<dbReference type="InterPro" id="IPR041373">
    <property type="entry name" value="RT_RNaseH"/>
</dbReference>
<dbReference type="GO" id="GO:0003964">
    <property type="term" value="F:RNA-directed DNA polymerase activity"/>
    <property type="evidence" value="ECO:0007669"/>
    <property type="project" value="UniProtKB-KW"/>
</dbReference>
<dbReference type="Gene3D" id="1.10.340.70">
    <property type="match status" value="1"/>
</dbReference>
<dbReference type="Gene3D" id="3.10.20.370">
    <property type="match status" value="1"/>
</dbReference>
<keyword evidence="8" id="KW-0175">Coiled coil</keyword>
<dbReference type="InterPro" id="IPR000477">
    <property type="entry name" value="RT_dom"/>
</dbReference>
<dbReference type="EMBL" id="OIVN01001351">
    <property type="protein sequence ID" value="SPC92998.1"/>
    <property type="molecule type" value="Genomic_DNA"/>
</dbReference>
<dbReference type="Pfam" id="PF24626">
    <property type="entry name" value="SH3_Tf2-1"/>
    <property type="match status" value="1"/>
</dbReference>
<evidence type="ECO:0000256" key="6">
    <source>
        <dbReference type="ARBA" id="ARBA00022918"/>
    </source>
</evidence>
<dbReference type="PANTHER" id="PTHR35046:SF18">
    <property type="entry name" value="RNA-DIRECTED DNA POLYMERASE"/>
    <property type="match status" value="1"/>
</dbReference>
<dbReference type="Gene3D" id="3.30.70.270">
    <property type="match status" value="2"/>
</dbReference>
<accession>A0A2N9G0C2</accession>
<dbReference type="InterPro" id="IPR043128">
    <property type="entry name" value="Rev_trsase/Diguanyl_cyclase"/>
</dbReference>
<dbReference type="SUPFAM" id="SSF53098">
    <property type="entry name" value="Ribonuclease H-like"/>
    <property type="match status" value="1"/>
</dbReference>
<evidence type="ECO:0000256" key="8">
    <source>
        <dbReference type="SAM" id="Coils"/>
    </source>
</evidence>
<sequence length="1317" mass="151090">MAASGDRVEGPNDRARGEDALWSAMEEQRQQMTEQRQQMTEIRELLVKLRLNVNEGRVDRERARGFAREPLVNGRVPERPPRQHRRQFADDDESEEEDDGGYGANAPRVEHFFEMMEVSEEKMVKFVSFRLKNGAAVWWDQLQKNRQRQGKDINCMQGSRTVFDYTTEFSRLSDRNSLTETEGQRVARYLNGLKPSLREKIGLQVLWTVEEAYNMALKAEMLERKGDQSDHYRRNAPESSSYNFGKRKAPQSPQPQARSTGGPLRNTNSSGDNTTNQVSTTNGRVVPKNPNPYVRNGPEKCYRCGKPGHRSNTCPERRPVGLVEEEDGRVEDVDDEDEDGGLYDGVEFAEEAGERVNCVVQRVLYVPKQEDLTQRHSIFRSNCTINQKKHPAPYTIGWIKKGPTVKVTEICHVPISIGKIYKDEVVCDIVDMDASHVLLGRPWQYDVDITYKGRDNIYLFTWESHKIAMVPLKCPTLPNKPFKVEGESVLTLARLEAEFVTDAEGAQGVYVLAVKTLMVDKEEPVAVIPDQILPLLEEFKELTSEDLPNNLPPMRDIQHHIDLLPGASLPNLPHYRMSPKENEVLREKIEELLVKGFIRESMSPCAVPALLTPKKDGSWRMCVDSRAINKITIRYRFPIPRLDDMLDMLEGSKLFTKLDLHSGYHQIRIRPGDEWKTTFKSKDGLYEWLVMPFGLSNAPSTFMRVMNQGIHVDEEKVRAIREWPAPKTGKFQWGEEAEKSFALIKEKLCTAPVLALPSFEKVFEVECDASGVGIGAVLSQEKRPVALFSEKLSESRQKWSTYNQEFYAVVRALKHWEHYLIQREFVLYTDHQALKFLNNQKHFDKMHVRWTTFLQKFPFAIRHKSGVLNRVADALSQRANLLVTLTHEVVGFDCLKELYEEDDDFKEIWEKCIAKQPVSDFYENEGYLFRGNRLCVPKTSLREKLIRDLHGGGLGGHLGRDKTISSLEERYYWPQLKRDAGSIVQKCYACQVSKGQSQNTGLYMPLPIPIIFGRTCLWISYFKMGNFILCQKTSDASHIARLFFREVVKLHGVPQSITSDRDSKFLSHFWITLWKMFDTSLNRSTTAHPQTDGQTESLNRTLGNLIRSICGDRPKQWDYALAQAEFAYNSAVHSATGRSPFAVVYMKPPKHTVDLVQLPKVPGLSVTAENMAEQVQAVQAEVKQKLEQTIAKYKTAADKHRRLKLFKEGDQVMVFLRKERFPVGTYNKLKPKKYGPYKILKKLNDNAYVIDLPEDMGISKAFNVADLYDYHADEPLYPELNSRSSSLQVEGTDVGQLAEDFMEQFERQKTKRAIRRP</sequence>
<evidence type="ECO:0000259" key="11">
    <source>
        <dbReference type="PROSITE" id="PS50994"/>
    </source>
</evidence>
<feature type="compositionally biased region" description="Polar residues" evidence="9">
    <location>
        <begin position="254"/>
        <end position="283"/>
    </location>
</feature>
<dbReference type="SUPFAM" id="SSF57756">
    <property type="entry name" value="Retrovirus zinc finger-like domains"/>
    <property type="match status" value="1"/>
</dbReference>
<dbReference type="InterPro" id="IPR041588">
    <property type="entry name" value="Integrase_H2C2"/>
</dbReference>
<dbReference type="Pfam" id="PF17917">
    <property type="entry name" value="RT_RNaseH"/>
    <property type="match status" value="1"/>
</dbReference>
<dbReference type="FunFam" id="1.10.340.70:FF:000001">
    <property type="entry name" value="Retrovirus-related Pol polyprotein from transposon gypsy-like Protein"/>
    <property type="match status" value="1"/>
</dbReference>
<dbReference type="GO" id="GO:0004519">
    <property type="term" value="F:endonuclease activity"/>
    <property type="evidence" value="ECO:0007669"/>
    <property type="project" value="UniProtKB-KW"/>
</dbReference>
<dbReference type="Pfam" id="PF17921">
    <property type="entry name" value="Integrase_H2C2"/>
    <property type="match status" value="1"/>
</dbReference>
<dbReference type="InterPro" id="IPR036397">
    <property type="entry name" value="RNaseH_sf"/>
</dbReference>
<dbReference type="PANTHER" id="PTHR35046">
    <property type="entry name" value="ZINC KNUCKLE (CCHC-TYPE) FAMILY PROTEIN"/>
    <property type="match status" value="1"/>
</dbReference>
<dbReference type="CDD" id="cd01647">
    <property type="entry name" value="RT_LTR"/>
    <property type="match status" value="1"/>
</dbReference>
<dbReference type="Gene3D" id="3.30.420.10">
    <property type="entry name" value="Ribonuclease H-like superfamily/Ribonuclease H"/>
    <property type="match status" value="1"/>
</dbReference>
<dbReference type="InterPro" id="IPR012337">
    <property type="entry name" value="RNaseH-like_sf"/>
</dbReference>
<name>A0A2N9G0C2_FAGSY</name>
<dbReference type="GO" id="GO:0016787">
    <property type="term" value="F:hydrolase activity"/>
    <property type="evidence" value="ECO:0007669"/>
    <property type="project" value="UniProtKB-KW"/>
</dbReference>
<keyword evidence="3" id="KW-0540">Nuclease</keyword>
<organism evidence="12">
    <name type="scientific">Fagus sylvatica</name>
    <name type="common">Beechnut</name>
    <dbReference type="NCBI Taxonomy" id="28930"/>
    <lineage>
        <taxon>Eukaryota</taxon>
        <taxon>Viridiplantae</taxon>
        <taxon>Streptophyta</taxon>
        <taxon>Embryophyta</taxon>
        <taxon>Tracheophyta</taxon>
        <taxon>Spermatophyta</taxon>
        <taxon>Magnoliopsida</taxon>
        <taxon>eudicotyledons</taxon>
        <taxon>Gunneridae</taxon>
        <taxon>Pentapetalae</taxon>
        <taxon>rosids</taxon>
        <taxon>fabids</taxon>
        <taxon>Fagales</taxon>
        <taxon>Fagaceae</taxon>
        <taxon>Fagus</taxon>
    </lineage>
</organism>
<feature type="region of interest" description="Disordered" evidence="9">
    <location>
        <begin position="69"/>
        <end position="105"/>
    </location>
</feature>
<evidence type="ECO:0000259" key="10">
    <source>
        <dbReference type="PROSITE" id="PS50158"/>
    </source>
</evidence>
<dbReference type="Pfam" id="PF00078">
    <property type="entry name" value="RVT_1"/>
    <property type="match status" value="1"/>
</dbReference>
<evidence type="ECO:0000256" key="7">
    <source>
        <dbReference type="PROSITE-ProRule" id="PRU00047"/>
    </source>
</evidence>
<dbReference type="SUPFAM" id="SSF56672">
    <property type="entry name" value="DNA/RNA polymerases"/>
    <property type="match status" value="1"/>
</dbReference>
<dbReference type="InterPro" id="IPR056924">
    <property type="entry name" value="SH3_Tf2-1"/>
</dbReference>
<dbReference type="GO" id="GO:0003676">
    <property type="term" value="F:nucleic acid binding"/>
    <property type="evidence" value="ECO:0007669"/>
    <property type="project" value="InterPro"/>
</dbReference>
<keyword evidence="7" id="KW-0863">Zinc-finger</keyword>
<feature type="region of interest" description="Disordered" evidence="9">
    <location>
        <begin position="1"/>
        <end position="37"/>
    </location>
</feature>
<evidence type="ECO:0000256" key="1">
    <source>
        <dbReference type="ARBA" id="ARBA00022679"/>
    </source>
</evidence>
<feature type="compositionally biased region" description="Basic and acidic residues" evidence="9">
    <location>
        <begin position="1"/>
        <end position="19"/>
    </location>
</feature>
<gene>
    <name evidence="12" type="ORF">FSB_LOCUS20880</name>
</gene>
<dbReference type="InterPro" id="IPR001584">
    <property type="entry name" value="Integrase_cat-core"/>
</dbReference>
<reference evidence="12" key="1">
    <citation type="submission" date="2018-02" db="EMBL/GenBank/DDBJ databases">
        <authorList>
            <person name="Cohen D.B."/>
            <person name="Kent A.D."/>
        </authorList>
    </citation>
    <scope>NUCLEOTIDE SEQUENCE</scope>
</reference>
<evidence type="ECO:0000256" key="2">
    <source>
        <dbReference type="ARBA" id="ARBA00022695"/>
    </source>
</evidence>
<dbReference type="CDD" id="cd09274">
    <property type="entry name" value="RNase_HI_RT_Ty3"/>
    <property type="match status" value="1"/>
</dbReference>
<keyword evidence="7" id="KW-0479">Metal-binding</keyword>
<keyword evidence="7" id="KW-0862">Zinc</keyword>
<evidence type="ECO:0000256" key="9">
    <source>
        <dbReference type="SAM" id="MobiDB-lite"/>
    </source>
</evidence>
<keyword evidence="2" id="KW-0548">Nucleotidyltransferase</keyword>
<dbReference type="Gene3D" id="3.10.10.10">
    <property type="entry name" value="HIV Type 1 Reverse Transcriptase, subunit A, domain 1"/>
    <property type="match status" value="1"/>
</dbReference>
<dbReference type="GO" id="GO:0015074">
    <property type="term" value="P:DNA integration"/>
    <property type="evidence" value="ECO:0007669"/>
    <property type="project" value="InterPro"/>
</dbReference>
<dbReference type="SMART" id="SM00343">
    <property type="entry name" value="ZnF_C2HC"/>
    <property type="match status" value="1"/>
</dbReference>
<dbReference type="PROSITE" id="PS50994">
    <property type="entry name" value="INTEGRASE"/>
    <property type="match status" value="1"/>
</dbReference>
<evidence type="ECO:0000313" key="12">
    <source>
        <dbReference type="EMBL" id="SPC92998.1"/>
    </source>
</evidence>
<dbReference type="Pfam" id="PF00098">
    <property type="entry name" value="zf-CCHC"/>
    <property type="match status" value="1"/>
</dbReference>
<dbReference type="PROSITE" id="PS50158">
    <property type="entry name" value="ZF_CCHC"/>
    <property type="match status" value="1"/>
</dbReference>
<protein>
    <recommendedName>
        <fullName evidence="13">Reverse transcriptase</fullName>
    </recommendedName>
</protein>
<dbReference type="InterPro" id="IPR036875">
    <property type="entry name" value="Znf_CCHC_sf"/>
</dbReference>
<evidence type="ECO:0000256" key="4">
    <source>
        <dbReference type="ARBA" id="ARBA00022759"/>
    </source>
</evidence>
<proteinExistence type="predicted"/>
<keyword evidence="5" id="KW-0378">Hydrolase</keyword>
<keyword evidence="4" id="KW-0255">Endonuclease</keyword>
<keyword evidence="6" id="KW-0695">RNA-directed DNA polymerase</keyword>
<feature type="compositionally biased region" description="Basic and acidic residues" evidence="9">
    <location>
        <begin position="224"/>
        <end position="236"/>
    </location>
</feature>
<evidence type="ECO:0008006" key="13">
    <source>
        <dbReference type="Google" id="ProtNLM"/>
    </source>
</evidence>
<feature type="region of interest" description="Disordered" evidence="9">
    <location>
        <begin position="224"/>
        <end position="321"/>
    </location>
</feature>
<evidence type="ECO:0000256" key="3">
    <source>
        <dbReference type="ARBA" id="ARBA00022722"/>
    </source>
</evidence>
<keyword evidence="1" id="KW-0808">Transferase</keyword>
<evidence type="ECO:0000256" key="5">
    <source>
        <dbReference type="ARBA" id="ARBA00022801"/>
    </source>
</evidence>
<dbReference type="InterPro" id="IPR043502">
    <property type="entry name" value="DNA/RNA_pol_sf"/>
</dbReference>
<feature type="compositionally biased region" description="Acidic residues" evidence="9">
    <location>
        <begin position="90"/>
        <end position="100"/>
    </location>
</feature>
<feature type="domain" description="Integrase catalytic" evidence="11">
    <location>
        <begin position="1019"/>
        <end position="1148"/>
    </location>
</feature>